<feature type="transmembrane region" description="Helical" evidence="6">
    <location>
        <begin position="68"/>
        <end position="85"/>
    </location>
</feature>
<evidence type="ECO:0000256" key="2">
    <source>
        <dbReference type="ARBA" id="ARBA00007362"/>
    </source>
</evidence>
<keyword evidence="4 6" id="KW-1133">Transmembrane helix</keyword>
<comment type="caution">
    <text evidence="8">The sequence shown here is derived from an EMBL/GenBank/DDBJ whole genome shotgun (WGS) entry which is preliminary data.</text>
</comment>
<evidence type="ECO:0000256" key="5">
    <source>
        <dbReference type="ARBA" id="ARBA00023136"/>
    </source>
</evidence>
<dbReference type="PANTHER" id="PTHR22911">
    <property type="entry name" value="ACYL-MALONYL CONDENSING ENZYME-RELATED"/>
    <property type="match status" value="1"/>
</dbReference>
<keyword evidence="9" id="KW-1185">Reference proteome</keyword>
<keyword evidence="3 6" id="KW-0812">Transmembrane</keyword>
<feature type="transmembrane region" description="Helical" evidence="6">
    <location>
        <begin position="38"/>
        <end position="56"/>
    </location>
</feature>
<dbReference type="Proteomes" id="UP001596494">
    <property type="component" value="Unassembled WGS sequence"/>
</dbReference>
<protein>
    <submittedName>
        <fullName evidence="8">DMT family transporter</fullName>
    </submittedName>
</protein>
<feature type="transmembrane region" description="Helical" evidence="6">
    <location>
        <begin position="121"/>
        <end position="139"/>
    </location>
</feature>
<dbReference type="EMBL" id="JBHTBY010000003">
    <property type="protein sequence ID" value="MFC7320131.1"/>
    <property type="molecule type" value="Genomic_DNA"/>
</dbReference>
<comment type="similarity">
    <text evidence="2">Belongs to the EamA transporter family.</text>
</comment>
<reference evidence="9" key="1">
    <citation type="journal article" date="2019" name="Int. J. Syst. Evol. Microbiol.">
        <title>The Global Catalogue of Microorganisms (GCM) 10K type strain sequencing project: providing services to taxonomists for standard genome sequencing and annotation.</title>
        <authorList>
            <consortium name="The Broad Institute Genomics Platform"/>
            <consortium name="The Broad Institute Genome Sequencing Center for Infectious Disease"/>
            <person name="Wu L."/>
            <person name="Ma J."/>
        </authorList>
    </citation>
    <scope>NUCLEOTIDE SEQUENCE [LARGE SCALE GENOMIC DNA]</scope>
    <source>
        <strain evidence="9">CCUG 73951</strain>
    </source>
</reference>
<feature type="transmembrane region" description="Helical" evidence="6">
    <location>
        <begin position="177"/>
        <end position="198"/>
    </location>
</feature>
<feature type="transmembrane region" description="Helical" evidence="6">
    <location>
        <begin position="145"/>
        <end position="165"/>
    </location>
</feature>
<evidence type="ECO:0000256" key="6">
    <source>
        <dbReference type="SAM" id="Phobius"/>
    </source>
</evidence>
<evidence type="ECO:0000256" key="4">
    <source>
        <dbReference type="ARBA" id="ARBA00022989"/>
    </source>
</evidence>
<dbReference type="Pfam" id="PF00892">
    <property type="entry name" value="EamA"/>
    <property type="match status" value="2"/>
</dbReference>
<accession>A0ABW2K298</accession>
<dbReference type="RefSeq" id="WP_289216783.1">
    <property type="nucleotide sequence ID" value="NZ_JAPVRC010000008.1"/>
</dbReference>
<evidence type="ECO:0000313" key="9">
    <source>
        <dbReference type="Proteomes" id="UP001596494"/>
    </source>
</evidence>
<comment type="subcellular location">
    <subcellularLocation>
        <location evidence="1">Endomembrane system</location>
        <topology evidence="1">Multi-pass membrane protein</topology>
    </subcellularLocation>
</comment>
<evidence type="ECO:0000313" key="8">
    <source>
        <dbReference type="EMBL" id="MFC7320131.1"/>
    </source>
</evidence>
<evidence type="ECO:0000259" key="7">
    <source>
        <dbReference type="Pfam" id="PF00892"/>
    </source>
</evidence>
<dbReference type="InterPro" id="IPR000620">
    <property type="entry name" value="EamA_dom"/>
</dbReference>
<feature type="transmembrane region" description="Helical" evidence="6">
    <location>
        <begin position="204"/>
        <end position="224"/>
    </location>
</feature>
<feature type="transmembrane region" description="Helical" evidence="6">
    <location>
        <begin position="259"/>
        <end position="277"/>
    </location>
</feature>
<name>A0ABW2K298_9BACI</name>
<organism evidence="8 9">
    <name type="scientific">Halobacillus campisalis</name>
    <dbReference type="NCBI Taxonomy" id="435909"/>
    <lineage>
        <taxon>Bacteria</taxon>
        <taxon>Bacillati</taxon>
        <taxon>Bacillota</taxon>
        <taxon>Bacilli</taxon>
        <taxon>Bacillales</taxon>
        <taxon>Bacillaceae</taxon>
        <taxon>Halobacillus</taxon>
    </lineage>
</organism>
<dbReference type="InterPro" id="IPR037185">
    <property type="entry name" value="EmrE-like"/>
</dbReference>
<evidence type="ECO:0000256" key="3">
    <source>
        <dbReference type="ARBA" id="ARBA00022692"/>
    </source>
</evidence>
<dbReference type="SUPFAM" id="SSF103481">
    <property type="entry name" value="Multidrug resistance efflux transporter EmrE"/>
    <property type="match status" value="2"/>
</dbReference>
<proteinExistence type="inferred from homology"/>
<feature type="transmembrane region" description="Helical" evidence="6">
    <location>
        <begin position="97"/>
        <end position="114"/>
    </location>
</feature>
<feature type="transmembrane region" description="Helical" evidence="6">
    <location>
        <begin position="236"/>
        <end position="253"/>
    </location>
</feature>
<feature type="domain" description="EamA" evidence="7">
    <location>
        <begin position="6"/>
        <end position="137"/>
    </location>
</feature>
<keyword evidence="5 6" id="KW-0472">Membrane</keyword>
<gene>
    <name evidence="8" type="ORF">ACFQMN_04515</name>
</gene>
<dbReference type="PANTHER" id="PTHR22911:SF6">
    <property type="entry name" value="SOLUTE CARRIER FAMILY 35 MEMBER G1"/>
    <property type="match status" value="1"/>
</dbReference>
<sequence length="286" mass="32049">MSNRNKGIILLLISAFGFSMMAALVKLSGDVPTVQKTLFRNLVSAIIAFVLVIYHKERIFGKKENQKLLLSRSALGTIGMVLFFYAIDNLVLSDADMLNKLSPFLLIIFSAIFLKEKAQPYQVISIIIAFLGTLFIIKPQFSVELVPYLAGFFSAVFAAGAYTLLRVLGDKEKFYTIVFYFSFFTTVSLTPFTIAFYEPMTVKQWIYLLSAGGFATIGQFGLTIAYKFAPAREISIFFYSTVVYSALISILLFGQVPDWLSILGYIIIFSASFYMFLRNNKEAAAT</sequence>
<feature type="domain" description="EamA" evidence="7">
    <location>
        <begin position="148"/>
        <end position="276"/>
    </location>
</feature>
<evidence type="ECO:0000256" key="1">
    <source>
        <dbReference type="ARBA" id="ARBA00004127"/>
    </source>
</evidence>